<dbReference type="GO" id="GO:0005794">
    <property type="term" value="C:Golgi apparatus"/>
    <property type="evidence" value="ECO:0007669"/>
    <property type="project" value="TreeGrafter"/>
</dbReference>
<feature type="transmembrane region" description="Helical" evidence="2">
    <location>
        <begin position="12"/>
        <end position="30"/>
    </location>
</feature>
<dbReference type="PANTHER" id="PTHR47032">
    <property type="entry name" value="UDP-D-XYLOSE:L-FUCOSE ALPHA-1,3-D-XYLOSYLTRANSFERASE-RELATED"/>
    <property type="match status" value="1"/>
</dbReference>
<feature type="domain" description="Nucleotide-diphospho-sugar transferase" evidence="3">
    <location>
        <begin position="140"/>
        <end position="346"/>
    </location>
</feature>
<evidence type="ECO:0000256" key="2">
    <source>
        <dbReference type="SAM" id="Phobius"/>
    </source>
</evidence>
<name>A0A8H7RN76_9FUNG</name>
<proteinExistence type="predicted"/>
<dbReference type="Pfam" id="PF03407">
    <property type="entry name" value="Nucleotid_trans"/>
    <property type="match status" value="1"/>
</dbReference>
<dbReference type="OrthoDB" id="540503at2759"/>
<evidence type="ECO:0000256" key="1">
    <source>
        <dbReference type="SAM" id="MobiDB-lite"/>
    </source>
</evidence>
<protein>
    <recommendedName>
        <fullName evidence="3">Nucleotide-diphospho-sugar transferase domain-containing protein</fullName>
    </recommendedName>
</protein>
<evidence type="ECO:0000313" key="5">
    <source>
        <dbReference type="Proteomes" id="UP000650833"/>
    </source>
</evidence>
<sequence length="398" mass="46075">MAFALDHRKGLVIVVVILLISTLSYFGHIYNLHSTTVSSTDASYLSNEQTFFDNNSTVSTFDPTNCQCKEPEPPIIEKTATDEQQQIEIPESLPPPPKELMDKINNNMLEDRVLIVATANYGMRNHVYNWIESMKKTGEDKFLIFCFDQKLYDHLTLAGYGDRASLIPDVWFHQQVEADFKTYFSEEYRIITHSKTLVVQQLLYLNVTVFFTDVDIVWLRPRMVEYINTFLQIREETHVLFQQEGFNQQEINSGFYLMRPTVEMKRLLAETIQIQDSNDAKTQQGAMNAALNHLNMDLRTSSVVLLDVLHFPNGFVYYDHDLPNKHGIKPFMVHANYLVGEDKKTKLIESNFWYLNDTWLDQMDAKLEKSMAKKSDKKKVTKKIVSLPPSSNTKSKNN</sequence>
<reference evidence="4" key="1">
    <citation type="submission" date="2020-12" db="EMBL/GenBank/DDBJ databases">
        <title>Metabolic potential, ecology and presence of endohyphal bacteria is reflected in genomic diversity of Mucoromycotina.</title>
        <authorList>
            <person name="Muszewska A."/>
            <person name="Okrasinska A."/>
            <person name="Steczkiewicz K."/>
            <person name="Drgas O."/>
            <person name="Orlowska M."/>
            <person name="Perlinska-Lenart U."/>
            <person name="Aleksandrzak-Piekarczyk T."/>
            <person name="Szatraj K."/>
            <person name="Zielenkiewicz U."/>
            <person name="Pilsyk S."/>
            <person name="Malc E."/>
            <person name="Mieczkowski P."/>
            <person name="Kruszewska J.S."/>
            <person name="Biernat P."/>
            <person name="Pawlowska J."/>
        </authorList>
    </citation>
    <scope>NUCLEOTIDE SEQUENCE</scope>
    <source>
        <strain evidence="4">CBS 226.32</strain>
    </source>
</reference>
<feature type="compositionally biased region" description="Polar residues" evidence="1">
    <location>
        <begin position="388"/>
        <end position="398"/>
    </location>
</feature>
<dbReference type="InterPro" id="IPR005069">
    <property type="entry name" value="Nucl-diP-sugar_transferase"/>
</dbReference>
<keyword evidence="2" id="KW-1133">Transmembrane helix</keyword>
<keyword evidence="5" id="KW-1185">Reference proteome</keyword>
<dbReference type="AlphaFoldDB" id="A0A8H7RN76"/>
<dbReference type="EMBL" id="JAEPRC010000027">
    <property type="protein sequence ID" value="KAG2214196.1"/>
    <property type="molecule type" value="Genomic_DNA"/>
</dbReference>
<dbReference type="Proteomes" id="UP000650833">
    <property type="component" value="Unassembled WGS sequence"/>
</dbReference>
<keyword evidence="2" id="KW-0812">Transmembrane</keyword>
<evidence type="ECO:0000313" key="4">
    <source>
        <dbReference type="EMBL" id="KAG2214196.1"/>
    </source>
</evidence>
<keyword evidence="2" id="KW-0472">Membrane</keyword>
<dbReference type="InterPro" id="IPR052636">
    <property type="entry name" value="UDP-D-xylose:L-fucose_XylT"/>
</dbReference>
<accession>A0A8H7RN76</accession>
<feature type="region of interest" description="Disordered" evidence="1">
    <location>
        <begin position="370"/>
        <end position="398"/>
    </location>
</feature>
<gene>
    <name evidence="4" type="ORF">INT46_010431</name>
</gene>
<dbReference type="GO" id="GO:0016757">
    <property type="term" value="F:glycosyltransferase activity"/>
    <property type="evidence" value="ECO:0007669"/>
    <property type="project" value="TreeGrafter"/>
</dbReference>
<evidence type="ECO:0000259" key="3">
    <source>
        <dbReference type="Pfam" id="PF03407"/>
    </source>
</evidence>
<comment type="caution">
    <text evidence="4">The sequence shown here is derived from an EMBL/GenBank/DDBJ whole genome shotgun (WGS) entry which is preliminary data.</text>
</comment>
<dbReference type="PANTHER" id="PTHR47032:SF1">
    <property type="entry name" value="UDP-D-XYLOSE:L-FUCOSE ALPHA-1,3-D-XYLOSYLTRANSFERASE-RELATED"/>
    <property type="match status" value="1"/>
</dbReference>
<organism evidence="4 5">
    <name type="scientific">Mucor plumbeus</name>
    <dbReference type="NCBI Taxonomy" id="97098"/>
    <lineage>
        <taxon>Eukaryota</taxon>
        <taxon>Fungi</taxon>
        <taxon>Fungi incertae sedis</taxon>
        <taxon>Mucoromycota</taxon>
        <taxon>Mucoromycotina</taxon>
        <taxon>Mucoromycetes</taxon>
        <taxon>Mucorales</taxon>
        <taxon>Mucorineae</taxon>
        <taxon>Mucoraceae</taxon>
        <taxon>Mucor</taxon>
    </lineage>
</organism>